<sequence>MFVSGDNKFLRGSLWSYVGTKQCLHFTGSKYHRVGMGIRMGMYFFFILGDVFFVYTREALRFFSPTVIESLDLECRDWSFII</sequence>
<keyword evidence="1" id="KW-1133">Transmembrane helix</keyword>
<keyword evidence="3" id="KW-1185">Reference proteome</keyword>
<proteinExistence type="predicted"/>
<dbReference type="Proteomes" id="UP001386955">
    <property type="component" value="Unassembled WGS sequence"/>
</dbReference>
<evidence type="ECO:0000256" key="1">
    <source>
        <dbReference type="SAM" id="Phobius"/>
    </source>
</evidence>
<evidence type="ECO:0000313" key="3">
    <source>
        <dbReference type="Proteomes" id="UP001386955"/>
    </source>
</evidence>
<gene>
    <name evidence="2" type="ORF">VNO78_03482</name>
</gene>
<comment type="caution">
    <text evidence="2">The sequence shown here is derived from an EMBL/GenBank/DDBJ whole genome shotgun (WGS) entry which is preliminary data.</text>
</comment>
<organism evidence="2 3">
    <name type="scientific">Psophocarpus tetragonolobus</name>
    <name type="common">Winged bean</name>
    <name type="synonym">Dolichos tetragonolobus</name>
    <dbReference type="NCBI Taxonomy" id="3891"/>
    <lineage>
        <taxon>Eukaryota</taxon>
        <taxon>Viridiplantae</taxon>
        <taxon>Streptophyta</taxon>
        <taxon>Embryophyta</taxon>
        <taxon>Tracheophyta</taxon>
        <taxon>Spermatophyta</taxon>
        <taxon>Magnoliopsida</taxon>
        <taxon>eudicotyledons</taxon>
        <taxon>Gunneridae</taxon>
        <taxon>Pentapetalae</taxon>
        <taxon>rosids</taxon>
        <taxon>fabids</taxon>
        <taxon>Fabales</taxon>
        <taxon>Fabaceae</taxon>
        <taxon>Papilionoideae</taxon>
        <taxon>50 kb inversion clade</taxon>
        <taxon>NPAAA clade</taxon>
        <taxon>indigoferoid/millettioid clade</taxon>
        <taxon>Phaseoleae</taxon>
        <taxon>Psophocarpus</taxon>
    </lineage>
</organism>
<evidence type="ECO:0000313" key="2">
    <source>
        <dbReference type="EMBL" id="KAK7412036.1"/>
    </source>
</evidence>
<reference evidence="2 3" key="1">
    <citation type="submission" date="2024-01" db="EMBL/GenBank/DDBJ databases">
        <title>The genomes of 5 underutilized Papilionoideae crops provide insights into root nodulation and disease resistanc.</title>
        <authorList>
            <person name="Jiang F."/>
        </authorList>
    </citation>
    <scope>NUCLEOTIDE SEQUENCE [LARGE SCALE GENOMIC DNA]</scope>
    <source>
        <strain evidence="2">DUOXIRENSHENG_FW03</strain>
        <tissue evidence="2">Leaves</tissue>
    </source>
</reference>
<name>A0AAN9XVZ1_PSOTE</name>
<dbReference type="EMBL" id="JAYMYS010000001">
    <property type="protein sequence ID" value="KAK7412036.1"/>
    <property type="molecule type" value="Genomic_DNA"/>
</dbReference>
<feature type="transmembrane region" description="Helical" evidence="1">
    <location>
        <begin position="36"/>
        <end position="55"/>
    </location>
</feature>
<accession>A0AAN9XVZ1</accession>
<keyword evidence="1" id="KW-0812">Transmembrane</keyword>
<dbReference type="AlphaFoldDB" id="A0AAN9XVZ1"/>
<keyword evidence="1" id="KW-0472">Membrane</keyword>
<protein>
    <submittedName>
        <fullName evidence="2">Uncharacterized protein</fullName>
    </submittedName>
</protein>